<name>A0AAU7V6U6_9ACTO</name>
<feature type="transmembrane region" description="Helical" evidence="1">
    <location>
        <begin position="233"/>
        <end position="254"/>
    </location>
</feature>
<dbReference type="EMBL" id="CP138335">
    <property type="protein sequence ID" value="XBW07714.1"/>
    <property type="molecule type" value="Genomic_DNA"/>
</dbReference>
<feature type="transmembrane region" description="Helical" evidence="1">
    <location>
        <begin position="7"/>
        <end position="29"/>
    </location>
</feature>
<dbReference type="KEGG" id="sapp:SAC06_08705"/>
<feature type="transmembrane region" description="Helical" evidence="1">
    <location>
        <begin position="49"/>
        <end position="68"/>
    </location>
</feature>
<keyword evidence="1" id="KW-1133">Transmembrane helix</keyword>
<evidence type="ECO:0000256" key="1">
    <source>
        <dbReference type="SAM" id="Phobius"/>
    </source>
</evidence>
<dbReference type="RefSeq" id="WP_350257917.1">
    <property type="nucleotide sequence ID" value="NZ_CP138335.1"/>
</dbReference>
<evidence type="ECO:0008006" key="3">
    <source>
        <dbReference type="Google" id="ProtNLM"/>
    </source>
</evidence>
<keyword evidence="1" id="KW-0812">Transmembrane</keyword>
<organism evidence="2">
    <name type="scientific">Scrofimicrobium appendicitidis</name>
    <dbReference type="NCBI Taxonomy" id="3079930"/>
    <lineage>
        <taxon>Bacteria</taxon>
        <taxon>Bacillati</taxon>
        <taxon>Actinomycetota</taxon>
        <taxon>Actinomycetes</taxon>
        <taxon>Actinomycetales</taxon>
        <taxon>Actinomycetaceae</taxon>
        <taxon>Scrofimicrobium</taxon>
    </lineage>
</organism>
<reference evidence="2" key="1">
    <citation type="submission" date="2023-11" db="EMBL/GenBank/DDBJ databases">
        <title>Scrofimicrobium hongkongense sp. nov., isolated from a patient with peritonitis.</title>
        <authorList>
            <person name="Lao H.Y."/>
            <person name="Wong A.Y.P."/>
            <person name="Ng T.L."/>
            <person name="Wong R.Y.L."/>
            <person name="Yau M.C.Y."/>
            <person name="Lam J.Y.W."/>
            <person name="Siu G.K.H."/>
        </authorList>
    </citation>
    <scope>NUCLEOTIDE SEQUENCE</scope>
    <source>
        <strain evidence="2">R131</strain>
    </source>
</reference>
<sequence length="425" mass="45919">MPSWPVPLIAVIGVVVVVAVAIIVIGLQVQGWRFVSLSHLSGIPREAMLVYAPIIAAIACYTTGALSAKRSPASSLIAIRRTRELPALILAWILGAALVGYFVGGGVIIAMYAPHALDGSVNWFEFVFSSLQLIALVELAILLGFLSFRWWMSLLAALATLVWMFVLPVLFGYLPITQQYSVGYEFLFPATPAFRHEPYAGMRSISVVILWVLIVCVLAAIIFWAVSIQARLATFPTLVAILGVLCLAACTWVITDARPFYADPKPGETVCATEAEWEYCVAYEEQGSLPELISLSQPIIQSAGVLAEGPHRVVSTTVWAWEGRPESPRTTAVEAVNHLSPPSTNGIAGMLSGLSACEQDGGLEFGESEERALGLATWLAGDEKWIESTEVGQALNAATPTVRNQWFETYRDEIASCQLAGVPLP</sequence>
<protein>
    <recommendedName>
        <fullName evidence="3">ABC transporter permease</fullName>
    </recommendedName>
</protein>
<proteinExistence type="predicted"/>
<evidence type="ECO:0000313" key="2">
    <source>
        <dbReference type="EMBL" id="XBW07714.1"/>
    </source>
</evidence>
<dbReference type="AlphaFoldDB" id="A0AAU7V6U6"/>
<accession>A0AAU7V6U6</accession>
<gene>
    <name evidence="2" type="ORF">SAC06_08705</name>
</gene>
<feature type="transmembrane region" description="Helical" evidence="1">
    <location>
        <begin position="89"/>
        <end position="114"/>
    </location>
</feature>
<feature type="transmembrane region" description="Helical" evidence="1">
    <location>
        <begin position="205"/>
        <end position="226"/>
    </location>
</feature>
<feature type="transmembrane region" description="Helical" evidence="1">
    <location>
        <begin position="155"/>
        <end position="176"/>
    </location>
</feature>
<feature type="transmembrane region" description="Helical" evidence="1">
    <location>
        <begin position="126"/>
        <end position="148"/>
    </location>
</feature>
<keyword evidence="1" id="KW-0472">Membrane</keyword>